<sequence length="220" mass="23853">VFIWSISNFHDFLNFPPSTYQDSNKHMRVLLDKLYALSGGVAAAFLLAICIAVMLQVGANMIDSAARLITGEPVGLVVPSYSEFTGFFLVAASFLALANSLRHGAHIRVTLLIRGLPSGPRRLIEIWCCTIALAFAAFFAWHSVALVWDSYVYNDVSPGIVAVPIWIPQMSMPLGLIVFTIALADTIIAIILRDKLAFLSSEEDTTTSSNSNISGTGAEE</sequence>
<dbReference type="GO" id="GO:0005886">
    <property type="term" value="C:plasma membrane"/>
    <property type="evidence" value="ECO:0007669"/>
    <property type="project" value="UniProtKB-SubCell"/>
</dbReference>
<keyword evidence="2" id="KW-0813">Transport</keyword>
<evidence type="ECO:0000256" key="8">
    <source>
        <dbReference type="SAM" id="Phobius"/>
    </source>
</evidence>
<feature type="transmembrane region" description="Helical" evidence="8">
    <location>
        <begin position="123"/>
        <end position="148"/>
    </location>
</feature>
<feature type="domain" description="Tripartite ATP-independent periplasmic transporters DctQ component" evidence="9">
    <location>
        <begin position="82"/>
        <end position="189"/>
    </location>
</feature>
<name>A0A381T7D2_9ZZZZ</name>
<keyword evidence="4" id="KW-0997">Cell inner membrane</keyword>
<dbReference type="InterPro" id="IPR007387">
    <property type="entry name" value="TRAP_DctQ"/>
</dbReference>
<feature type="transmembrane region" description="Helical" evidence="8">
    <location>
        <begin position="34"/>
        <end position="55"/>
    </location>
</feature>
<protein>
    <recommendedName>
        <fullName evidence="9">Tripartite ATP-independent periplasmic transporters DctQ component domain-containing protein</fullName>
    </recommendedName>
</protein>
<evidence type="ECO:0000313" key="10">
    <source>
        <dbReference type="EMBL" id="SVA10597.1"/>
    </source>
</evidence>
<reference evidence="10" key="1">
    <citation type="submission" date="2018-05" db="EMBL/GenBank/DDBJ databases">
        <authorList>
            <person name="Lanie J.A."/>
            <person name="Ng W.-L."/>
            <person name="Kazmierczak K.M."/>
            <person name="Andrzejewski T.M."/>
            <person name="Davidsen T.M."/>
            <person name="Wayne K.J."/>
            <person name="Tettelin H."/>
            <person name="Glass J.I."/>
            <person name="Rusch D."/>
            <person name="Podicherti R."/>
            <person name="Tsui H.-C.T."/>
            <person name="Winkler M.E."/>
        </authorList>
    </citation>
    <scope>NUCLEOTIDE SEQUENCE</scope>
</reference>
<keyword evidence="3" id="KW-1003">Cell membrane</keyword>
<evidence type="ECO:0000256" key="5">
    <source>
        <dbReference type="ARBA" id="ARBA00022692"/>
    </source>
</evidence>
<proteinExistence type="predicted"/>
<comment type="subcellular location">
    <subcellularLocation>
        <location evidence="1">Cell inner membrane</location>
        <topology evidence="1">Multi-pass membrane protein</topology>
    </subcellularLocation>
</comment>
<feature type="transmembrane region" description="Helical" evidence="8">
    <location>
        <begin position="84"/>
        <end position="102"/>
    </location>
</feature>
<feature type="non-terminal residue" evidence="10">
    <location>
        <position position="1"/>
    </location>
</feature>
<dbReference type="EMBL" id="UINC01003950">
    <property type="protein sequence ID" value="SVA10597.1"/>
    <property type="molecule type" value="Genomic_DNA"/>
</dbReference>
<dbReference type="Pfam" id="PF04290">
    <property type="entry name" value="DctQ"/>
    <property type="match status" value="1"/>
</dbReference>
<keyword evidence="5 8" id="KW-0812">Transmembrane</keyword>
<keyword evidence="6 8" id="KW-1133">Transmembrane helix</keyword>
<keyword evidence="7 8" id="KW-0472">Membrane</keyword>
<evidence type="ECO:0000259" key="9">
    <source>
        <dbReference type="Pfam" id="PF04290"/>
    </source>
</evidence>
<dbReference type="AlphaFoldDB" id="A0A381T7D2"/>
<gene>
    <name evidence="10" type="ORF">METZ01_LOCUS63451</name>
</gene>
<evidence type="ECO:0000256" key="7">
    <source>
        <dbReference type="ARBA" id="ARBA00023136"/>
    </source>
</evidence>
<evidence type="ECO:0000256" key="1">
    <source>
        <dbReference type="ARBA" id="ARBA00004429"/>
    </source>
</evidence>
<evidence type="ECO:0000256" key="2">
    <source>
        <dbReference type="ARBA" id="ARBA00022448"/>
    </source>
</evidence>
<dbReference type="PANTHER" id="PTHR35011">
    <property type="entry name" value="2,3-DIKETO-L-GULONATE TRAP TRANSPORTER SMALL PERMEASE PROTEIN YIAM"/>
    <property type="match status" value="1"/>
</dbReference>
<organism evidence="10">
    <name type="scientific">marine metagenome</name>
    <dbReference type="NCBI Taxonomy" id="408172"/>
    <lineage>
        <taxon>unclassified sequences</taxon>
        <taxon>metagenomes</taxon>
        <taxon>ecological metagenomes</taxon>
    </lineage>
</organism>
<accession>A0A381T7D2</accession>
<dbReference type="GO" id="GO:0022857">
    <property type="term" value="F:transmembrane transporter activity"/>
    <property type="evidence" value="ECO:0007669"/>
    <property type="project" value="TreeGrafter"/>
</dbReference>
<feature type="transmembrane region" description="Helical" evidence="8">
    <location>
        <begin position="174"/>
        <end position="192"/>
    </location>
</feature>
<dbReference type="GO" id="GO:0015740">
    <property type="term" value="P:C4-dicarboxylate transport"/>
    <property type="evidence" value="ECO:0007669"/>
    <property type="project" value="TreeGrafter"/>
</dbReference>
<dbReference type="PANTHER" id="PTHR35011:SF10">
    <property type="entry name" value="TRAP TRANSPORTER SMALL PERMEASE PROTEIN"/>
    <property type="match status" value="1"/>
</dbReference>
<evidence type="ECO:0000256" key="6">
    <source>
        <dbReference type="ARBA" id="ARBA00022989"/>
    </source>
</evidence>
<evidence type="ECO:0000256" key="4">
    <source>
        <dbReference type="ARBA" id="ARBA00022519"/>
    </source>
</evidence>
<dbReference type="InterPro" id="IPR055348">
    <property type="entry name" value="DctQ"/>
</dbReference>
<evidence type="ECO:0000256" key="3">
    <source>
        <dbReference type="ARBA" id="ARBA00022475"/>
    </source>
</evidence>